<dbReference type="PANTHER" id="PTHR30050:SF4">
    <property type="entry name" value="ATP-BINDING PROTEIN RV3427C IN INSERTION SEQUENCE-RELATED"/>
    <property type="match status" value="1"/>
</dbReference>
<dbReference type="SMART" id="SM00382">
    <property type="entry name" value="AAA"/>
    <property type="match status" value="1"/>
</dbReference>
<keyword evidence="2" id="KW-0378">Hydrolase</keyword>
<evidence type="ECO:0000313" key="3">
    <source>
        <dbReference type="Proteomes" id="UP000052991"/>
    </source>
</evidence>
<dbReference type="Gene3D" id="3.40.50.300">
    <property type="entry name" value="P-loop containing nucleotide triphosphate hydrolases"/>
    <property type="match status" value="1"/>
</dbReference>
<keyword evidence="2" id="KW-0067">ATP-binding</keyword>
<dbReference type="InterPro" id="IPR002611">
    <property type="entry name" value="IstB_ATP-bd"/>
</dbReference>
<dbReference type="PANTHER" id="PTHR30050">
    <property type="entry name" value="CHROMOSOMAL REPLICATION INITIATOR PROTEIN DNAA"/>
    <property type="match status" value="1"/>
</dbReference>
<evidence type="ECO:0000313" key="2">
    <source>
        <dbReference type="EMBL" id="KSU26059.1"/>
    </source>
</evidence>
<sequence>MQSMADGIREFHKKREVKTGLFCEKHQQTELVRYKHPVITDYDPLIHGELVDGLQVTSMSYCTECAKEGIYQHHQQSSAEIKANEDFLNKSKYGKYSLLKTQSLVGKKSLWFARFNTFKVNGLEEQNVLNQAQRIAREYTQGQRFNTVFVGGAGRGKSHLAMAILQEVNENLKDDKFSTLFINISELIREIKNSWNYSDTKAEEERLTTLMRTVDLLVIDDLGTESTFSKDNSWVQGVIYNIYNAREGNTIITSNLTGKEMRSSYDDKIVSRIMEGSKNSVVKFEGITDKRKSK</sequence>
<keyword evidence="2" id="KW-0547">Nucleotide-binding</keyword>
<dbReference type="PATRIC" id="fig|1360.116.peg.2376"/>
<dbReference type="EMBL" id="LKLW01000108">
    <property type="protein sequence ID" value="KSU26059.1"/>
    <property type="molecule type" value="Genomic_DNA"/>
</dbReference>
<dbReference type="AlphaFoldDB" id="A0A0V8EKA7"/>
<feature type="domain" description="AAA+ ATPase" evidence="1">
    <location>
        <begin position="143"/>
        <end position="275"/>
    </location>
</feature>
<name>A0A0V8EKA7_LACLL</name>
<protein>
    <submittedName>
        <fullName evidence="2">Helicase loader DnaI</fullName>
    </submittedName>
</protein>
<dbReference type="Pfam" id="PF01695">
    <property type="entry name" value="IstB_IS21"/>
    <property type="match status" value="1"/>
</dbReference>
<accession>A0A0V8EKA7</accession>
<dbReference type="GO" id="GO:0006260">
    <property type="term" value="P:DNA replication"/>
    <property type="evidence" value="ECO:0007669"/>
    <property type="project" value="TreeGrafter"/>
</dbReference>
<comment type="caution">
    <text evidence="2">The sequence shown here is derived from an EMBL/GenBank/DDBJ whole genome shotgun (WGS) entry which is preliminary data.</text>
</comment>
<dbReference type="GO" id="GO:0005524">
    <property type="term" value="F:ATP binding"/>
    <property type="evidence" value="ECO:0007669"/>
    <property type="project" value="InterPro"/>
</dbReference>
<organism evidence="2 3">
    <name type="scientific">Lactococcus lactis subsp. lactis</name>
    <name type="common">Streptococcus lactis</name>
    <dbReference type="NCBI Taxonomy" id="1360"/>
    <lineage>
        <taxon>Bacteria</taxon>
        <taxon>Bacillati</taxon>
        <taxon>Bacillota</taxon>
        <taxon>Bacilli</taxon>
        <taxon>Lactobacillales</taxon>
        <taxon>Streptococcaceae</taxon>
        <taxon>Lactococcus</taxon>
    </lineage>
</organism>
<dbReference type="InterPro" id="IPR027417">
    <property type="entry name" value="P-loop_NTPase"/>
</dbReference>
<gene>
    <name evidence="2" type="ORF">N42_1799</name>
</gene>
<evidence type="ECO:0000259" key="1">
    <source>
        <dbReference type="SMART" id="SM00382"/>
    </source>
</evidence>
<dbReference type="SUPFAM" id="SSF52540">
    <property type="entry name" value="P-loop containing nucleoside triphosphate hydrolases"/>
    <property type="match status" value="1"/>
</dbReference>
<dbReference type="GO" id="GO:0004386">
    <property type="term" value="F:helicase activity"/>
    <property type="evidence" value="ECO:0007669"/>
    <property type="project" value="UniProtKB-KW"/>
</dbReference>
<proteinExistence type="predicted"/>
<keyword evidence="2" id="KW-0347">Helicase</keyword>
<dbReference type="Proteomes" id="UP000052991">
    <property type="component" value="Unassembled WGS sequence"/>
</dbReference>
<reference evidence="3" key="1">
    <citation type="submission" date="2015-10" db="EMBL/GenBank/DDBJ databases">
        <title>Draft Genome Sequences of 11 Lactococcus lactis subspecies cremoris strains.</title>
        <authorList>
            <person name="Wels M."/>
            <person name="Backus L."/>
            <person name="Boekhorst J."/>
            <person name="Dijkstra A."/>
            <person name="Beerthuizen M."/>
            <person name="Kelly W."/>
            <person name="Siezen R."/>
            <person name="Bachmann H."/>
            <person name="Van Hijum S."/>
        </authorList>
    </citation>
    <scope>NUCLEOTIDE SEQUENCE [LARGE SCALE GENOMIC DNA]</scope>
    <source>
        <strain evidence="3">N42</strain>
    </source>
</reference>
<dbReference type="InterPro" id="IPR003593">
    <property type="entry name" value="AAA+_ATPase"/>
</dbReference>